<dbReference type="RefSeq" id="WP_136854313.1">
    <property type="nucleotide sequence ID" value="NZ_SWCI01000014.1"/>
</dbReference>
<dbReference type="Pfam" id="PF00561">
    <property type="entry name" value="Abhydrolase_1"/>
    <property type="match status" value="1"/>
</dbReference>
<reference evidence="4 5" key="1">
    <citation type="submission" date="2019-04" db="EMBL/GenBank/DDBJ databases">
        <authorList>
            <person name="Hwang J.C."/>
        </authorList>
    </citation>
    <scope>NUCLEOTIDE SEQUENCE [LARGE SCALE GENOMIC DNA]</scope>
    <source>
        <strain evidence="4 5">IMCC35001</strain>
    </source>
</reference>
<dbReference type="InterPro" id="IPR029058">
    <property type="entry name" value="AB_hydrolase_fold"/>
</dbReference>
<dbReference type="PANTHER" id="PTHR43248:SF2">
    <property type="entry name" value="PROLYL AMINOPEPTIDASE"/>
    <property type="match status" value="1"/>
</dbReference>
<evidence type="ECO:0000313" key="5">
    <source>
        <dbReference type="Proteomes" id="UP000305674"/>
    </source>
</evidence>
<dbReference type="PRINTS" id="PR00793">
    <property type="entry name" value="PROAMNOPTASE"/>
</dbReference>
<accession>A0A4U1B9D1</accession>
<evidence type="ECO:0000256" key="1">
    <source>
        <dbReference type="ARBA" id="ARBA00010088"/>
    </source>
</evidence>
<keyword evidence="2 4" id="KW-0378">Hydrolase</keyword>
<proteinExistence type="inferred from homology"/>
<protein>
    <submittedName>
        <fullName evidence="4">Alpha/beta hydrolase</fullName>
    </submittedName>
</protein>
<dbReference type="Proteomes" id="UP000305674">
    <property type="component" value="Unassembled WGS sequence"/>
</dbReference>
<dbReference type="EMBL" id="SWCI01000014">
    <property type="protein sequence ID" value="TKB47357.1"/>
    <property type="molecule type" value="Genomic_DNA"/>
</dbReference>
<comment type="similarity">
    <text evidence="1">Belongs to the peptidase S33 family.</text>
</comment>
<keyword evidence="5" id="KW-1185">Reference proteome</keyword>
<gene>
    <name evidence="4" type="ORF">FCL40_16030</name>
</gene>
<dbReference type="InterPro" id="IPR002410">
    <property type="entry name" value="Peptidase_S33"/>
</dbReference>
<evidence type="ECO:0000259" key="3">
    <source>
        <dbReference type="Pfam" id="PF00561"/>
    </source>
</evidence>
<dbReference type="AlphaFoldDB" id="A0A4U1B9D1"/>
<evidence type="ECO:0000256" key="2">
    <source>
        <dbReference type="ARBA" id="ARBA00022801"/>
    </source>
</evidence>
<dbReference type="SUPFAM" id="SSF53474">
    <property type="entry name" value="alpha/beta-Hydrolases"/>
    <property type="match status" value="1"/>
</dbReference>
<dbReference type="OrthoDB" id="9796770at2"/>
<organism evidence="4 5">
    <name type="scientific">Ferrimonas sediminicola</name>
    <dbReference type="NCBI Taxonomy" id="2569538"/>
    <lineage>
        <taxon>Bacteria</taxon>
        <taxon>Pseudomonadati</taxon>
        <taxon>Pseudomonadota</taxon>
        <taxon>Gammaproteobacteria</taxon>
        <taxon>Alteromonadales</taxon>
        <taxon>Ferrimonadaceae</taxon>
        <taxon>Ferrimonas</taxon>
    </lineage>
</organism>
<dbReference type="Gene3D" id="3.40.50.1820">
    <property type="entry name" value="alpha/beta hydrolase"/>
    <property type="match status" value="1"/>
</dbReference>
<evidence type="ECO:0000313" key="4">
    <source>
        <dbReference type="EMBL" id="TKB47357.1"/>
    </source>
</evidence>
<dbReference type="InterPro" id="IPR051601">
    <property type="entry name" value="Serine_prot/Carboxylest_S33"/>
</dbReference>
<dbReference type="InterPro" id="IPR000073">
    <property type="entry name" value="AB_hydrolase_1"/>
</dbReference>
<feature type="domain" description="AB hydrolase-1" evidence="3">
    <location>
        <begin position="48"/>
        <end position="217"/>
    </location>
</feature>
<dbReference type="GO" id="GO:0008233">
    <property type="term" value="F:peptidase activity"/>
    <property type="evidence" value="ECO:0007669"/>
    <property type="project" value="InterPro"/>
</dbReference>
<sequence length="428" mass="48559">MNETRLAGAKTAEHWFSLPLDYSDPDGPAIKVFAREVWAADKMRESLPMLVFFQGGPGFGALRPLGRSGWLDRALEEFRVLLLDQRGTGRSSPIHAGALAPLSPDRQFHYLCQHRADNIVRDAEAIRRQLLGERPWSILGQSFGGFCVLRYLSAAHRGLKEAYITGGIPSLVRSADEVYRATFLRVAQKNQAFFSRFPGAQALADRIAAHLSANEVRLPDGARLTVERFQLLGIHLGMEEGPEALYYLMEQALLPGPSGETLNPLFLHGVMQMLDYDTNPIFSLLHEPIYNQGRASRWAAHRIRQEYPEFGYRPDRPLKFTGEMIFPWMFDQFEGLKPMASLARRLAEHEAWPPLYDLGQLASNPVPTAAAVYTGDMFVEQAYSEETIEQVANLTAWRTSEYEHNGIRMDGYRILDRLIDLNRQRRLR</sequence>
<dbReference type="PANTHER" id="PTHR43248">
    <property type="entry name" value="2-SUCCINYL-6-HYDROXY-2,4-CYCLOHEXADIENE-1-CARBOXYLATE SYNTHASE"/>
    <property type="match status" value="1"/>
</dbReference>
<dbReference type="GO" id="GO:0006508">
    <property type="term" value="P:proteolysis"/>
    <property type="evidence" value="ECO:0007669"/>
    <property type="project" value="InterPro"/>
</dbReference>
<name>A0A4U1B9D1_9GAMM</name>
<comment type="caution">
    <text evidence="4">The sequence shown here is derived from an EMBL/GenBank/DDBJ whole genome shotgun (WGS) entry which is preliminary data.</text>
</comment>